<dbReference type="PANTHER" id="PTHR32092:SF6">
    <property type="entry name" value="ALPHA-GALACTOSIDASE"/>
    <property type="match status" value="1"/>
</dbReference>
<reference evidence="2 3" key="1">
    <citation type="submission" date="2021-05" db="EMBL/GenBank/DDBJ databases">
        <title>Novel Bacillus species.</title>
        <authorList>
            <person name="Liu G."/>
        </authorList>
    </citation>
    <scope>NUCLEOTIDE SEQUENCE [LARGE SCALE GENOMIC DNA]</scope>
    <source>
        <strain evidence="2 3">FJAT-49732</strain>
    </source>
</reference>
<comment type="caution">
    <text evidence="2">The sequence shown here is derived from an EMBL/GenBank/DDBJ whole genome shotgun (WGS) entry which is preliminary data.</text>
</comment>
<dbReference type="InterPro" id="IPR053715">
    <property type="entry name" value="GH4_Enzyme_sf"/>
</dbReference>
<dbReference type="GO" id="GO:0005975">
    <property type="term" value="P:carbohydrate metabolic process"/>
    <property type="evidence" value="ECO:0007669"/>
    <property type="project" value="InterPro"/>
</dbReference>
<dbReference type="AlphaFoldDB" id="A0A942TMU0"/>
<evidence type="ECO:0008006" key="4">
    <source>
        <dbReference type="Google" id="ProtNLM"/>
    </source>
</evidence>
<dbReference type="Proteomes" id="UP000682713">
    <property type="component" value="Unassembled WGS sequence"/>
</dbReference>
<evidence type="ECO:0000256" key="1">
    <source>
        <dbReference type="ARBA" id="ARBA00023027"/>
    </source>
</evidence>
<dbReference type="PANTHER" id="PTHR32092">
    <property type="entry name" value="6-PHOSPHO-BETA-GLUCOSIDASE-RELATED"/>
    <property type="match status" value="1"/>
</dbReference>
<sequence length="95" mass="10457">MAKVTFIGAGSLVFTNNLVRDLLTFPAFEDITICLMDINEERLGFAKKMVEGIFEAGNYDSAKLECTMNRPEALKGADGVVCTILANIFRFGEKT</sequence>
<dbReference type="RefSeq" id="WP_213111045.1">
    <property type="nucleotide sequence ID" value="NZ_JAGYPJ010000001.1"/>
</dbReference>
<accession>A0A942TMU0</accession>
<dbReference type="Pfam" id="PF02056">
    <property type="entry name" value="Glyco_hydro_4"/>
    <property type="match status" value="1"/>
</dbReference>
<evidence type="ECO:0000313" key="2">
    <source>
        <dbReference type="EMBL" id="MBS4200470.1"/>
    </source>
</evidence>
<dbReference type="InterPro" id="IPR036291">
    <property type="entry name" value="NAD(P)-bd_dom_sf"/>
</dbReference>
<dbReference type="Gene3D" id="3.90.1820.10">
    <property type="entry name" value="AglA-like glucosidase"/>
    <property type="match status" value="1"/>
</dbReference>
<name>A0A942TMU0_9BACI</name>
<organism evidence="2 3">
    <name type="scientific">Lederbergia citrisecunda</name>
    <dbReference type="NCBI Taxonomy" id="2833583"/>
    <lineage>
        <taxon>Bacteria</taxon>
        <taxon>Bacillati</taxon>
        <taxon>Bacillota</taxon>
        <taxon>Bacilli</taxon>
        <taxon>Bacillales</taxon>
        <taxon>Bacillaceae</taxon>
        <taxon>Lederbergia</taxon>
    </lineage>
</organism>
<proteinExistence type="predicted"/>
<evidence type="ECO:0000313" key="3">
    <source>
        <dbReference type="Proteomes" id="UP000682713"/>
    </source>
</evidence>
<protein>
    <recommendedName>
        <fullName evidence="4">Alpha-glucosidase/alpha-galactosidase</fullName>
    </recommendedName>
</protein>
<dbReference type="EMBL" id="JAGYPJ010000001">
    <property type="protein sequence ID" value="MBS4200470.1"/>
    <property type="molecule type" value="Genomic_DNA"/>
</dbReference>
<dbReference type="SUPFAM" id="SSF51735">
    <property type="entry name" value="NAD(P)-binding Rossmann-fold domains"/>
    <property type="match status" value="1"/>
</dbReference>
<keyword evidence="3" id="KW-1185">Reference proteome</keyword>
<keyword evidence="1" id="KW-0520">NAD</keyword>
<gene>
    <name evidence="2" type="ORF">KHA93_12600</name>
</gene>
<dbReference type="InterPro" id="IPR001088">
    <property type="entry name" value="Glyco_hydro_4"/>
</dbReference>
<dbReference type="GO" id="GO:0004553">
    <property type="term" value="F:hydrolase activity, hydrolyzing O-glycosyl compounds"/>
    <property type="evidence" value="ECO:0007669"/>
    <property type="project" value="InterPro"/>
</dbReference>